<protein>
    <submittedName>
        <fullName evidence="4">Putative PPE family protein PPE29</fullName>
    </submittedName>
</protein>
<dbReference type="AlphaFoldDB" id="A0A653EG13"/>
<dbReference type="PANTHER" id="PTHR46766:SF1">
    <property type="entry name" value="GLUTAMINE-RICH PROTEIN 2"/>
    <property type="match status" value="1"/>
</dbReference>
<dbReference type="InterPro" id="IPR022171">
    <property type="entry name" value="PPE_C"/>
</dbReference>
<gene>
    <name evidence="4" type="ORF">BIN_B_01522</name>
</gene>
<feature type="domain" description="PPE" evidence="2">
    <location>
        <begin position="6"/>
        <end position="167"/>
    </location>
</feature>
<dbReference type="Pfam" id="PF00823">
    <property type="entry name" value="PPE"/>
    <property type="match status" value="1"/>
</dbReference>
<evidence type="ECO:0000259" key="3">
    <source>
        <dbReference type="Pfam" id="PF12484"/>
    </source>
</evidence>
<feature type="domain" description="PPE family C-terminal" evidence="3">
    <location>
        <begin position="298"/>
        <end position="377"/>
    </location>
</feature>
<dbReference type="InterPro" id="IPR000030">
    <property type="entry name" value="PPE_dom"/>
</dbReference>
<dbReference type="PANTHER" id="PTHR46766">
    <property type="entry name" value="GLUTAMINE-RICH PROTEIN 2"/>
    <property type="match status" value="1"/>
</dbReference>
<dbReference type="Gene3D" id="1.20.1260.20">
    <property type="entry name" value="PPE superfamily"/>
    <property type="match status" value="1"/>
</dbReference>
<proteinExistence type="inferred from homology"/>
<sequence>MLPTVDFGALPPEINSTRMYSGPGSAPMLTAASSWSGLAAELTSTATDYEKVINTLRCEEWVGPSSAAMVESVAPYVAWLRATASRAEESASKARLAAAAYETAFAATVPPPQIAANRARLASLVSANVLGINAAAIAAAEAEYGEMWAQDAAAMYSYAGTAATAAMVTPHSPPPQTTCPSGAATQAGAVTRAAATSVGATQSTLSRLMSEIPGVLRGLTTPLTDPFGPIEKFLEWYAPFANFFYDTLGLPFFGAGIASFFASTAKTMGLIGPAAAAAPDAAAAATGAAHMVSGGPVAAAAGNAGVIGKLSVPPTWAGANPAPTLTPATEYVSDVVEPADFAPSGNVVGGMPVASSGKGGAGAGPRYGVRVTVMTRPPSAG</sequence>
<evidence type="ECO:0000256" key="1">
    <source>
        <dbReference type="ARBA" id="ARBA00010652"/>
    </source>
</evidence>
<dbReference type="Pfam" id="PF12484">
    <property type="entry name" value="PPE-SVP"/>
    <property type="match status" value="1"/>
</dbReference>
<evidence type="ECO:0000313" key="4">
    <source>
        <dbReference type="EMBL" id="VTO96456.1"/>
    </source>
</evidence>
<evidence type="ECO:0000259" key="2">
    <source>
        <dbReference type="Pfam" id="PF00823"/>
    </source>
</evidence>
<comment type="similarity">
    <text evidence="1">Belongs to the mycobacterial PPE family.</text>
</comment>
<reference evidence="4" key="1">
    <citation type="submission" date="2019-05" db="EMBL/GenBank/DDBJ databases">
        <authorList>
            <person name="Naeem R."/>
            <person name="Antony C."/>
            <person name="Guan Q."/>
        </authorList>
    </citation>
    <scope>NUCLEOTIDE SEQUENCE</scope>
    <source>
        <strain evidence="4">2</strain>
    </source>
</reference>
<dbReference type="GO" id="GO:0052572">
    <property type="term" value="P:response to host immune response"/>
    <property type="evidence" value="ECO:0007669"/>
    <property type="project" value="TreeGrafter"/>
</dbReference>
<name>A0A653EG13_9MYCO</name>
<dbReference type="EMBL" id="LR589073">
    <property type="protein sequence ID" value="VTO96456.1"/>
    <property type="molecule type" value="Genomic_DNA"/>
</dbReference>
<dbReference type="FunFam" id="1.20.1260.20:FF:000001">
    <property type="entry name" value="PPE family protein PPE41"/>
    <property type="match status" value="1"/>
</dbReference>
<dbReference type="SUPFAM" id="SSF140459">
    <property type="entry name" value="PE/PPE dimer-like"/>
    <property type="match status" value="1"/>
</dbReference>
<dbReference type="InterPro" id="IPR038332">
    <property type="entry name" value="PPE_sf"/>
</dbReference>
<accession>A0A653EG13</accession>
<organism evidence="4">
    <name type="scientific">Mycobacterium riyadhense</name>
    <dbReference type="NCBI Taxonomy" id="486698"/>
    <lineage>
        <taxon>Bacteria</taxon>
        <taxon>Bacillati</taxon>
        <taxon>Actinomycetota</taxon>
        <taxon>Actinomycetes</taxon>
        <taxon>Mycobacteriales</taxon>
        <taxon>Mycobacteriaceae</taxon>
        <taxon>Mycobacterium</taxon>
    </lineage>
</organism>